<accession>A0ABT4TB42</accession>
<reference evidence="5 6" key="1">
    <citation type="submission" date="2022-11" db="EMBL/GenBank/DDBJ databases">
        <title>Nonomuraea corallina sp. nov., a new species of the genus Nonomuraea isolated from sea side sediment in Thai sea.</title>
        <authorList>
            <person name="Ngamcharungchit C."/>
            <person name="Matsumoto A."/>
            <person name="Suriyachadkun C."/>
            <person name="Panbangred W."/>
            <person name="Inahashi Y."/>
            <person name="Intra B."/>
        </authorList>
    </citation>
    <scope>NUCLEOTIDE SEQUENCE [LARGE SCALE GENOMIC DNA]</scope>
    <source>
        <strain evidence="5 6">DSM 43553</strain>
    </source>
</reference>
<dbReference type="SUPFAM" id="SSF51735">
    <property type="entry name" value="NAD(P)-binding Rossmann-fold domains"/>
    <property type="match status" value="1"/>
</dbReference>
<dbReference type="InterPro" id="IPR000669">
    <property type="entry name" value="Mannitol_DH"/>
</dbReference>
<keyword evidence="1" id="KW-0560">Oxidoreductase</keyword>
<dbReference type="EMBL" id="JAPNUD010000191">
    <property type="protein sequence ID" value="MDA0646368.1"/>
    <property type="molecule type" value="Genomic_DNA"/>
</dbReference>
<dbReference type="PANTHER" id="PTHR43362">
    <property type="entry name" value="MANNITOL DEHYDROGENASE DSF1-RELATED"/>
    <property type="match status" value="1"/>
</dbReference>
<dbReference type="InterPro" id="IPR036291">
    <property type="entry name" value="NAD(P)-bd_dom_sf"/>
</dbReference>
<gene>
    <name evidence="5" type="ORF">OUY24_37565</name>
</gene>
<proteinExistence type="predicted"/>
<evidence type="ECO:0000313" key="6">
    <source>
        <dbReference type="Proteomes" id="UP001212498"/>
    </source>
</evidence>
<organism evidence="5 6">
    <name type="scientific">Nonomuraea ferruginea</name>
    <dbReference type="NCBI Taxonomy" id="46174"/>
    <lineage>
        <taxon>Bacteria</taxon>
        <taxon>Bacillati</taxon>
        <taxon>Actinomycetota</taxon>
        <taxon>Actinomycetes</taxon>
        <taxon>Streptosporangiales</taxon>
        <taxon>Streptosporangiaceae</taxon>
        <taxon>Nonomuraea</taxon>
    </lineage>
</organism>
<dbReference type="Pfam" id="PF08125">
    <property type="entry name" value="Mannitol_dh_C"/>
    <property type="match status" value="1"/>
</dbReference>
<sequence>MSSELSRRAGAARPAAPVRLIHLGLGDFFRAHQAWYTEHAPDGEEWGFAAFGGHEASDRLAAQQGLYTLITRSAHGDRFEVIATVSEAWPATDHDALLRLFRAPEVAAVTITELGARDHPDVREDVAALRADPAAPVRTTRGRLLAGLAARRRADAGPVTLVACDHTAGNGAILSRLLYEMADEVNQELTGWLDENVSVVATVADRVTPHTGPSGLRAVAEATGRDDRVPVTAEPYAEWVLAGRFPAGRPRWEDAGALLTADLTPYEHRKQWLVNGSCSLLAYAGSIREHATLAEAIGDDACRGWLERWWSEAGRHLGRAAAGLDAYRQALLERIANPRIRHSLARIAADGSRKLPERVLPVLRAERAAGRVPEGAALILAAWISHLRGHGAPVSDPRAAELTVLAAGPLAEGAHRVLDALDPELGADDTLVAAVRDAATRFDRVRVS</sequence>
<comment type="caution">
    <text evidence="5">The sequence shown here is derived from an EMBL/GenBank/DDBJ whole genome shotgun (WGS) entry which is preliminary data.</text>
</comment>
<dbReference type="PRINTS" id="PR00084">
    <property type="entry name" value="MTLDHDRGNASE"/>
</dbReference>
<dbReference type="InterPro" id="IPR013131">
    <property type="entry name" value="Mannitol_DH_N"/>
</dbReference>
<comment type="catalytic activity">
    <reaction evidence="2">
        <text>D-mannitol 1-phosphate + NAD(+) = beta-D-fructose 6-phosphate + NADH + H(+)</text>
        <dbReference type="Rhea" id="RHEA:19661"/>
        <dbReference type="ChEBI" id="CHEBI:15378"/>
        <dbReference type="ChEBI" id="CHEBI:57540"/>
        <dbReference type="ChEBI" id="CHEBI:57634"/>
        <dbReference type="ChEBI" id="CHEBI:57945"/>
        <dbReference type="ChEBI" id="CHEBI:61381"/>
        <dbReference type="EC" id="1.1.1.17"/>
    </reaction>
</comment>
<feature type="domain" description="Mannitol dehydrogenase C-terminal" evidence="4">
    <location>
        <begin position="262"/>
        <end position="436"/>
    </location>
</feature>
<dbReference type="InterPro" id="IPR050988">
    <property type="entry name" value="Mannitol_DH/Oxidoreductase"/>
</dbReference>
<feature type="domain" description="Mannitol dehydrogenase N-terminal" evidence="3">
    <location>
        <begin position="19"/>
        <end position="253"/>
    </location>
</feature>
<dbReference type="SUPFAM" id="SSF48179">
    <property type="entry name" value="6-phosphogluconate dehydrogenase C-terminal domain-like"/>
    <property type="match status" value="1"/>
</dbReference>
<keyword evidence="6" id="KW-1185">Reference proteome</keyword>
<evidence type="ECO:0000259" key="4">
    <source>
        <dbReference type="Pfam" id="PF08125"/>
    </source>
</evidence>
<dbReference type="InterPro" id="IPR013118">
    <property type="entry name" value="Mannitol_DH_C"/>
</dbReference>
<dbReference type="Gene3D" id="3.40.50.720">
    <property type="entry name" value="NAD(P)-binding Rossmann-like Domain"/>
    <property type="match status" value="1"/>
</dbReference>
<evidence type="ECO:0000256" key="2">
    <source>
        <dbReference type="ARBA" id="ARBA00048615"/>
    </source>
</evidence>
<dbReference type="Gene3D" id="1.10.1040.10">
    <property type="entry name" value="N-(1-d-carboxylethyl)-l-norvaline Dehydrogenase, domain 2"/>
    <property type="match status" value="1"/>
</dbReference>
<protein>
    <submittedName>
        <fullName evidence="5">Mannitol dehydrogenase family protein</fullName>
    </submittedName>
</protein>
<dbReference type="Proteomes" id="UP001212498">
    <property type="component" value="Unassembled WGS sequence"/>
</dbReference>
<dbReference type="InterPro" id="IPR008927">
    <property type="entry name" value="6-PGluconate_DH-like_C_sf"/>
</dbReference>
<dbReference type="RefSeq" id="WP_271279694.1">
    <property type="nucleotide sequence ID" value="NZ_BAABFD010000021.1"/>
</dbReference>
<dbReference type="Pfam" id="PF01232">
    <property type="entry name" value="Mannitol_dh"/>
    <property type="match status" value="1"/>
</dbReference>
<name>A0ABT4TB42_9ACTN</name>
<dbReference type="PANTHER" id="PTHR43362:SF1">
    <property type="entry name" value="MANNITOL DEHYDROGENASE 2-RELATED"/>
    <property type="match status" value="1"/>
</dbReference>
<dbReference type="InterPro" id="IPR013328">
    <property type="entry name" value="6PGD_dom2"/>
</dbReference>
<evidence type="ECO:0000313" key="5">
    <source>
        <dbReference type="EMBL" id="MDA0646368.1"/>
    </source>
</evidence>
<evidence type="ECO:0000256" key="1">
    <source>
        <dbReference type="ARBA" id="ARBA00023002"/>
    </source>
</evidence>
<evidence type="ECO:0000259" key="3">
    <source>
        <dbReference type="Pfam" id="PF01232"/>
    </source>
</evidence>